<evidence type="ECO:0000256" key="4">
    <source>
        <dbReference type="ARBA" id="ARBA00022840"/>
    </source>
</evidence>
<dbReference type="EMBL" id="OGUU01000045">
    <property type="protein sequence ID" value="SPC25587.1"/>
    <property type="molecule type" value="Genomic_DNA"/>
</dbReference>
<keyword evidence="2" id="KW-0547">Nucleotide-binding</keyword>
<dbReference type="Proteomes" id="UP000257139">
    <property type="component" value="Unassembled WGS sequence"/>
</dbReference>
<dbReference type="InterPro" id="IPR000719">
    <property type="entry name" value="Prot_kinase_dom"/>
</dbReference>
<dbReference type="SUPFAM" id="SSF56112">
    <property type="entry name" value="Protein kinase-like (PK-like)"/>
    <property type="match status" value="1"/>
</dbReference>
<name>A0A7Z7JIN1_9BURK</name>
<dbReference type="RefSeq" id="WP_116328390.1">
    <property type="nucleotide sequence ID" value="NZ_OFSW01000032.1"/>
</dbReference>
<accession>A0A7Z7JIN1</accession>
<dbReference type="PROSITE" id="PS00108">
    <property type="entry name" value="PROTEIN_KINASE_ST"/>
    <property type="match status" value="1"/>
</dbReference>
<reference evidence="6 7" key="1">
    <citation type="submission" date="2018-01" db="EMBL/GenBank/DDBJ databases">
        <authorList>
            <person name="Clerissi C."/>
        </authorList>
    </citation>
    <scope>NUCLEOTIDE SEQUENCE [LARGE SCALE GENOMIC DNA]</scope>
    <source>
        <strain evidence="6">Cupriavidus taiwanensis STM 6021</strain>
    </source>
</reference>
<evidence type="ECO:0000259" key="5">
    <source>
        <dbReference type="PROSITE" id="PS50011"/>
    </source>
</evidence>
<dbReference type="PANTHER" id="PTHR43289">
    <property type="entry name" value="MITOGEN-ACTIVATED PROTEIN KINASE KINASE KINASE 20-RELATED"/>
    <property type="match status" value="1"/>
</dbReference>
<dbReference type="GO" id="GO:0004674">
    <property type="term" value="F:protein serine/threonine kinase activity"/>
    <property type="evidence" value="ECO:0007669"/>
    <property type="project" value="UniProtKB-KW"/>
</dbReference>
<dbReference type="InterPro" id="IPR008271">
    <property type="entry name" value="Ser/Thr_kinase_AS"/>
</dbReference>
<dbReference type="GO" id="GO:0005524">
    <property type="term" value="F:ATP binding"/>
    <property type="evidence" value="ECO:0007669"/>
    <property type="project" value="UniProtKB-KW"/>
</dbReference>
<protein>
    <submittedName>
        <fullName evidence="6">Serine/threonine protein kinase</fullName>
    </submittedName>
</protein>
<sequence length="437" mass="49247">MALDDWQIADGDKRAGGQGYVQKVHHVLDGRVGALKRLHGDSARQTERRYRFLTEVGGLRAMAENGVPRVFEANEGLWEDKNVELYVVMEFIDGPTMSDLVRSAPPTLDDALACTIRILSILASSHKLSLHHRDLKPDNLMMRNGRWTDPVLVDLGIAWHGSAPESGFKTPIDRELGNRFLRLPEFAPGGEHKDPRSDLAMVGGLMFFMLTGRAPRVLLDHEGRYPHEASPSPVRPAVAEDRRWPRMSHVLRVAFQHRLEHRFRDADEFAARLTELNKGSSMEPDDLENEIARLKELTESSLARERAEAAPGMENANRELCRALDEIWRSAGLQWGGQNPVFKSAGAANEFYCVVSQQDHTDPHVLFRHRIELRDGRVLATWEIDQRTPAKSFEGPAADCDAMRQALLLNARQLASLVIRELNAKLQPAADLRAFFR</sequence>
<organism evidence="6 7">
    <name type="scientific">Cupriavidus taiwanensis</name>
    <dbReference type="NCBI Taxonomy" id="164546"/>
    <lineage>
        <taxon>Bacteria</taxon>
        <taxon>Pseudomonadati</taxon>
        <taxon>Pseudomonadota</taxon>
        <taxon>Betaproteobacteria</taxon>
        <taxon>Burkholderiales</taxon>
        <taxon>Burkholderiaceae</taxon>
        <taxon>Cupriavidus</taxon>
    </lineage>
</organism>
<dbReference type="SMART" id="SM00220">
    <property type="entry name" value="S_TKc"/>
    <property type="match status" value="1"/>
</dbReference>
<dbReference type="Gene3D" id="1.10.510.10">
    <property type="entry name" value="Transferase(Phosphotransferase) domain 1"/>
    <property type="match status" value="1"/>
</dbReference>
<feature type="domain" description="Protein kinase" evidence="5">
    <location>
        <begin position="10"/>
        <end position="320"/>
    </location>
</feature>
<keyword evidence="3 6" id="KW-0418">Kinase</keyword>
<evidence type="ECO:0000313" key="6">
    <source>
        <dbReference type="EMBL" id="SPC25587.1"/>
    </source>
</evidence>
<dbReference type="AlphaFoldDB" id="A0A7Z7JIN1"/>
<evidence type="ECO:0000313" key="7">
    <source>
        <dbReference type="Proteomes" id="UP000257139"/>
    </source>
</evidence>
<keyword evidence="6" id="KW-0723">Serine/threonine-protein kinase</keyword>
<evidence type="ECO:0000256" key="1">
    <source>
        <dbReference type="ARBA" id="ARBA00022679"/>
    </source>
</evidence>
<dbReference type="InterPro" id="IPR011009">
    <property type="entry name" value="Kinase-like_dom_sf"/>
</dbReference>
<evidence type="ECO:0000256" key="2">
    <source>
        <dbReference type="ARBA" id="ARBA00022741"/>
    </source>
</evidence>
<keyword evidence="4" id="KW-0067">ATP-binding</keyword>
<dbReference type="PROSITE" id="PS50011">
    <property type="entry name" value="PROTEIN_KINASE_DOM"/>
    <property type="match status" value="1"/>
</dbReference>
<dbReference type="PANTHER" id="PTHR43289:SF6">
    <property type="entry name" value="SERINE_THREONINE-PROTEIN KINASE NEKL-3"/>
    <property type="match status" value="1"/>
</dbReference>
<dbReference type="Pfam" id="PF00069">
    <property type="entry name" value="Pkinase"/>
    <property type="match status" value="1"/>
</dbReference>
<keyword evidence="1" id="KW-0808">Transferase</keyword>
<proteinExistence type="predicted"/>
<evidence type="ECO:0000256" key="3">
    <source>
        <dbReference type="ARBA" id="ARBA00022777"/>
    </source>
</evidence>
<comment type="caution">
    <text evidence="6">The sequence shown here is derived from an EMBL/GenBank/DDBJ whole genome shotgun (WGS) entry which is preliminary data.</text>
</comment>
<gene>
    <name evidence="6" type="ORF">CBM2594_U10088</name>
</gene>